<dbReference type="SMART" id="SM00369">
    <property type="entry name" value="LRR_TYP"/>
    <property type="match status" value="7"/>
</dbReference>
<dbReference type="SUPFAM" id="SSF52058">
    <property type="entry name" value="L domain-like"/>
    <property type="match status" value="2"/>
</dbReference>
<dbReference type="EC" id="3.1.3.16" evidence="4"/>
<feature type="domain" description="PPM-type phosphatase" evidence="3">
    <location>
        <begin position="576"/>
        <end position="817"/>
    </location>
</feature>
<organism evidence="4 5">
    <name type="scientific">Entamoeba invadens IP1</name>
    <dbReference type="NCBI Taxonomy" id="370355"/>
    <lineage>
        <taxon>Eukaryota</taxon>
        <taxon>Amoebozoa</taxon>
        <taxon>Evosea</taxon>
        <taxon>Archamoebae</taxon>
        <taxon>Mastigamoebida</taxon>
        <taxon>Entamoebidae</taxon>
        <taxon>Entamoeba</taxon>
    </lineage>
</organism>
<dbReference type="SMART" id="SM00332">
    <property type="entry name" value="PP2Cc"/>
    <property type="match status" value="1"/>
</dbReference>
<dbReference type="SUPFAM" id="SSF81606">
    <property type="entry name" value="PP2C-like"/>
    <property type="match status" value="1"/>
</dbReference>
<dbReference type="Pfam" id="PF00481">
    <property type="entry name" value="PP2C"/>
    <property type="match status" value="1"/>
</dbReference>
<evidence type="ECO:0000256" key="1">
    <source>
        <dbReference type="ARBA" id="ARBA00022614"/>
    </source>
</evidence>
<dbReference type="PROSITE" id="PS51450">
    <property type="entry name" value="LRR"/>
    <property type="match status" value="3"/>
</dbReference>
<name>A0A0A1TZE2_ENTIV</name>
<dbReference type="GO" id="GO:0005737">
    <property type="term" value="C:cytoplasm"/>
    <property type="evidence" value="ECO:0007669"/>
    <property type="project" value="TreeGrafter"/>
</dbReference>
<dbReference type="KEGG" id="eiv:EIN_316310"/>
<gene>
    <name evidence="4" type="ORF">EIN_316310</name>
</gene>
<dbReference type="Proteomes" id="UP000014680">
    <property type="component" value="Unassembled WGS sequence"/>
</dbReference>
<dbReference type="CDD" id="cd00143">
    <property type="entry name" value="PP2Cc"/>
    <property type="match status" value="1"/>
</dbReference>
<keyword evidence="2" id="KW-0677">Repeat</keyword>
<dbReference type="OrthoDB" id="10264738at2759"/>
<dbReference type="Gene3D" id="3.60.40.10">
    <property type="entry name" value="PPM-type phosphatase domain"/>
    <property type="match status" value="1"/>
</dbReference>
<sequence>MSIPSGKIYKQTAEGLVKFPSELLKISSSVTTVDLSVNAFTELPTMEKFKILMNLILNTNAIQTLPVSFARLTSLRKISFTANKFVEIPQQVFSLIHLTYLNFSQNQITEIPHHISSLTQLKAIYLSVNRIHKVPIEMSVLTSVTGIEIDNNFLDHFPEAFCHLKMLVNLNVSCNKIPSFPKEITNLSNLKTLLGQYLGLTELPNYFSALSSLNSIDFENNALTSLNFSSNSLKMLTLNNLTINTLSFANFPKLIHLTIKGGTVSEVTDLPKLNVLLLENVKLNTIKAIPSIGDISLSNNNLKTLPPLNTTIRSLVLRNNKLSSIQMCSNYTLTKIDLSGNAMIAVPLLPITLRVLCIASNKIIEIPNFVSMLTNLREIDFSYNHITSIPENVISSLTNLERLVCHYNYITILPLSLLILPKLKLLGLNHNRLSQFPPRLPPQLTELMVASNSIRVIPDYLSMVSLLNIDLSNNQIIMFDALIKCTTLKDINLSCNPLLKIPYEFFEESTSLYNLQRINLSGNPLMDPFVCKRPKASISATINREKGIITTPEFGRLQPFEDVTCELFEETNIVNDFGIADCKGYREEMQDFMGVIDNYIKKGNRLYVVCDGHSGSVSARLVAAKLGGFLENSLTKQFETIEGGLTQAFRDMNEELIKMGVKDGTTCLCVLATELNVYTANAGDCRCLLVGDDCVEQLTTDHRPSNPLEYKRIRECGGYVIGSRTNGNLAISRSLGDSTHQSANTFIPEVKMYTKTPNDMFLVLACDGVWDVLSNECVADLVRKYADYRASVIANIIKDVSLSLGSTDNISCIVCKFK</sequence>
<reference evidence="4 5" key="1">
    <citation type="submission" date="2012-10" db="EMBL/GenBank/DDBJ databases">
        <authorList>
            <person name="Zafar N."/>
            <person name="Inman J."/>
            <person name="Hall N."/>
            <person name="Lorenzi H."/>
            <person name="Caler E."/>
        </authorList>
    </citation>
    <scope>NUCLEOTIDE SEQUENCE [LARGE SCALE GENOMIC DNA]</scope>
    <source>
        <strain evidence="4 5">IP1</strain>
    </source>
</reference>
<dbReference type="Gene3D" id="3.80.10.10">
    <property type="entry name" value="Ribonuclease Inhibitor"/>
    <property type="match status" value="5"/>
</dbReference>
<dbReference type="AlphaFoldDB" id="A0A0A1TZE2"/>
<keyword evidence="1" id="KW-0433">Leucine-rich repeat</keyword>
<dbReference type="InterPro" id="IPR050216">
    <property type="entry name" value="LRR_domain-containing"/>
</dbReference>
<evidence type="ECO:0000313" key="5">
    <source>
        <dbReference type="Proteomes" id="UP000014680"/>
    </source>
</evidence>
<evidence type="ECO:0000313" key="4">
    <source>
        <dbReference type="EMBL" id="ELP86952.1"/>
    </source>
</evidence>
<dbReference type="SMART" id="SM00365">
    <property type="entry name" value="LRR_SD22"/>
    <property type="match status" value="4"/>
</dbReference>
<dbReference type="InterPro" id="IPR001611">
    <property type="entry name" value="Leu-rich_rpt"/>
</dbReference>
<dbReference type="InterPro" id="IPR001932">
    <property type="entry name" value="PPM-type_phosphatase-like_dom"/>
</dbReference>
<dbReference type="EMBL" id="KB206890">
    <property type="protein sequence ID" value="ELP86952.1"/>
    <property type="molecule type" value="Genomic_DNA"/>
</dbReference>
<dbReference type="RefSeq" id="XP_004253723.1">
    <property type="nucleotide sequence ID" value="XM_004253675.1"/>
</dbReference>
<evidence type="ECO:0000256" key="2">
    <source>
        <dbReference type="ARBA" id="ARBA00022737"/>
    </source>
</evidence>
<dbReference type="PROSITE" id="PS51746">
    <property type="entry name" value="PPM_2"/>
    <property type="match status" value="1"/>
</dbReference>
<protein>
    <submittedName>
        <fullName evidence="4">PH domain leucine-rich repeat protein phosphatase, putative</fullName>
        <ecNumber evidence="4">3.1.3.16</ecNumber>
    </submittedName>
</protein>
<dbReference type="PANTHER" id="PTHR48051:SF1">
    <property type="entry name" value="RAS SUPPRESSOR PROTEIN 1"/>
    <property type="match status" value="1"/>
</dbReference>
<dbReference type="GeneID" id="14885973"/>
<dbReference type="InterPro" id="IPR036457">
    <property type="entry name" value="PPM-type-like_dom_sf"/>
</dbReference>
<dbReference type="PANTHER" id="PTHR48051">
    <property type="match status" value="1"/>
</dbReference>
<proteinExistence type="predicted"/>
<dbReference type="Pfam" id="PF13855">
    <property type="entry name" value="LRR_8"/>
    <property type="match status" value="2"/>
</dbReference>
<keyword evidence="5" id="KW-1185">Reference proteome</keyword>
<dbReference type="SMART" id="SM00364">
    <property type="entry name" value="LRR_BAC"/>
    <property type="match status" value="6"/>
</dbReference>
<dbReference type="FunFam" id="3.60.40.10:FF:000035">
    <property type="entry name" value="Leucine rich repeat protein phosphatase 2c domain containing protein"/>
    <property type="match status" value="1"/>
</dbReference>
<dbReference type="VEuPathDB" id="AmoebaDB:EIN_316310"/>
<evidence type="ECO:0000259" key="3">
    <source>
        <dbReference type="PROSITE" id="PS51746"/>
    </source>
</evidence>
<keyword evidence="4" id="KW-0378">Hydrolase</keyword>
<dbReference type="InterPro" id="IPR032675">
    <property type="entry name" value="LRR_dom_sf"/>
</dbReference>
<dbReference type="OMA" id="LPRMSIM"/>
<accession>A0A0A1TZE2</accession>
<dbReference type="GO" id="GO:0004722">
    <property type="term" value="F:protein serine/threonine phosphatase activity"/>
    <property type="evidence" value="ECO:0007669"/>
    <property type="project" value="UniProtKB-EC"/>
</dbReference>
<dbReference type="InterPro" id="IPR003591">
    <property type="entry name" value="Leu-rich_rpt_typical-subtyp"/>
</dbReference>
<dbReference type="SMART" id="SM00331">
    <property type="entry name" value="PP2C_SIG"/>
    <property type="match status" value="1"/>
</dbReference>